<evidence type="ECO:0000313" key="1">
    <source>
        <dbReference type="EMBL" id="GAJ21136.1"/>
    </source>
</evidence>
<accession>X1VU86</accession>
<name>X1VU86_9ZZZZ</name>
<comment type="caution">
    <text evidence="1">The sequence shown here is derived from an EMBL/GenBank/DDBJ whole genome shotgun (WGS) entry which is preliminary data.</text>
</comment>
<gene>
    <name evidence="1" type="ORF">S12H4_55405</name>
</gene>
<protein>
    <submittedName>
        <fullName evidence="1">Uncharacterized protein</fullName>
    </submittedName>
</protein>
<proteinExistence type="predicted"/>
<dbReference type="EMBL" id="BARW01035539">
    <property type="protein sequence ID" value="GAJ21136.1"/>
    <property type="molecule type" value="Genomic_DNA"/>
</dbReference>
<sequence>MDFTSKLLLWIFGLMTLPVMAHFTSTWWEKQKGDKTKGGKLWSAR</sequence>
<reference evidence="1" key="1">
    <citation type="journal article" date="2014" name="Front. Microbiol.">
        <title>High frequency of phylogenetically diverse reductive dehalogenase-homologous genes in deep subseafloor sedimentary metagenomes.</title>
        <authorList>
            <person name="Kawai M."/>
            <person name="Futagami T."/>
            <person name="Toyoda A."/>
            <person name="Takaki Y."/>
            <person name="Nishi S."/>
            <person name="Hori S."/>
            <person name="Arai W."/>
            <person name="Tsubouchi T."/>
            <person name="Morono Y."/>
            <person name="Uchiyama I."/>
            <person name="Ito T."/>
            <person name="Fujiyama A."/>
            <person name="Inagaki F."/>
            <person name="Takami H."/>
        </authorList>
    </citation>
    <scope>NUCLEOTIDE SEQUENCE</scope>
    <source>
        <strain evidence="1">Expedition CK06-06</strain>
    </source>
</reference>
<organism evidence="1">
    <name type="scientific">marine sediment metagenome</name>
    <dbReference type="NCBI Taxonomy" id="412755"/>
    <lineage>
        <taxon>unclassified sequences</taxon>
        <taxon>metagenomes</taxon>
        <taxon>ecological metagenomes</taxon>
    </lineage>
</organism>
<dbReference type="AlphaFoldDB" id="X1VU86"/>